<dbReference type="PROSITE" id="PS50175">
    <property type="entry name" value="ASP_PROT_RETROV"/>
    <property type="match status" value="1"/>
</dbReference>
<dbReference type="OrthoDB" id="5869260at2759"/>
<keyword evidence="3" id="KW-0540">Nuclease</keyword>
<dbReference type="GO" id="GO:0004190">
    <property type="term" value="F:aspartic-type endopeptidase activity"/>
    <property type="evidence" value="ECO:0007669"/>
    <property type="project" value="InterPro"/>
</dbReference>
<keyword evidence="8" id="KW-1133">Transmembrane helix</keyword>
<dbReference type="Pfam" id="PF18701">
    <property type="entry name" value="DUF5641"/>
    <property type="match status" value="1"/>
</dbReference>
<evidence type="ECO:0000256" key="2">
    <source>
        <dbReference type="ARBA" id="ARBA00022695"/>
    </source>
</evidence>
<feature type="region of interest" description="Disordered" evidence="7">
    <location>
        <begin position="1973"/>
        <end position="2001"/>
    </location>
</feature>
<evidence type="ECO:0000256" key="6">
    <source>
        <dbReference type="ARBA" id="ARBA00022918"/>
    </source>
</evidence>
<evidence type="ECO:0000259" key="10">
    <source>
        <dbReference type="PROSITE" id="PS50994"/>
    </source>
</evidence>
<dbReference type="PANTHER" id="PTHR47331:SF1">
    <property type="entry name" value="GAG-LIKE PROTEIN"/>
    <property type="match status" value="1"/>
</dbReference>
<dbReference type="GO" id="GO:0003964">
    <property type="term" value="F:RNA-directed DNA polymerase activity"/>
    <property type="evidence" value="ECO:0007669"/>
    <property type="project" value="UniProtKB-KW"/>
</dbReference>
<dbReference type="SUPFAM" id="SSF53098">
    <property type="entry name" value="Ribonuclease H-like"/>
    <property type="match status" value="1"/>
</dbReference>
<evidence type="ECO:0000256" key="3">
    <source>
        <dbReference type="ARBA" id="ARBA00022722"/>
    </source>
</evidence>
<dbReference type="InterPro" id="IPR041588">
    <property type="entry name" value="Integrase_H2C2"/>
</dbReference>
<dbReference type="PROSITE" id="PS00141">
    <property type="entry name" value="ASP_PROTEASE"/>
    <property type="match status" value="1"/>
</dbReference>
<feature type="transmembrane region" description="Helical" evidence="8">
    <location>
        <begin position="1573"/>
        <end position="1598"/>
    </location>
</feature>
<dbReference type="GO" id="GO:0015074">
    <property type="term" value="P:DNA integration"/>
    <property type="evidence" value="ECO:0007669"/>
    <property type="project" value="InterPro"/>
</dbReference>
<evidence type="ECO:0000256" key="5">
    <source>
        <dbReference type="ARBA" id="ARBA00022801"/>
    </source>
</evidence>
<feature type="domain" description="Peptidase A2" evidence="9">
    <location>
        <begin position="67"/>
        <end position="82"/>
    </location>
</feature>
<feature type="region of interest" description="Disordered" evidence="7">
    <location>
        <begin position="1390"/>
        <end position="1429"/>
    </location>
</feature>
<dbReference type="InterPro" id="IPR001969">
    <property type="entry name" value="Aspartic_peptidase_AS"/>
</dbReference>
<reference evidence="12" key="1">
    <citation type="submission" date="2020-12" db="UniProtKB">
        <authorList>
            <consortium name="WormBaseParasite"/>
        </authorList>
    </citation>
    <scope>IDENTIFICATION</scope>
    <source>
        <strain evidence="12">MHco3</strain>
    </source>
</reference>
<dbReference type="Gene3D" id="1.10.340.70">
    <property type="match status" value="1"/>
</dbReference>
<dbReference type="Proteomes" id="UP000025227">
    <property type="component" value="Unplaced"/>
</dbReference>
<dbReference type="Pfam" id="PF07245">
    <property type="entry name" value="Phlebovirus_G2"/>
    <property type="match status" value="1"/>
</dbReference>
<name>A0A7I4YDU8_HAECO</name>
<dbReference type="InterPro" id="IPR036397">
    <property type="entry name" value="RNaseH_sf"/>
</dbReference>
<dbReference type="GO" id="GO:0004519">
    <property type="term" value="F:endonuclease activity"/>
    <property type="evidence" value="ECO:0007669"/>
    <property type="project" value="UniProtKB-KW"/>
</dbReference>
<dbReference type="Pfam" id="PF05380">
    <property type="entry name" value="Peptidase_A17"/>
    <property type="match status" value="1"/>
</dbReference>
<dbReference type="PROSITE" id="PS50994">
    <property type="entry name" value="INTEGRASE"/>
    <property type="match status" value="1"/>
</dbReference>
<dbReference type="InterPro" id="IPR001584">
    <property type="entry name" value="Integrase_cat-core"/>
</dbReference>
<dbReference type="InterPro" id="IPR012337">
    <property type="entry name" value="RNaseH-like_sf"/>
</dbReference>
<feature type="domain" description="Integrase catalytic" evidence="10">
    <location>
        <begin position="1069"/>
        <end position="1255"/>
    </location>
</feature>
<keyword evidence="8" id="KW-0472">Membrane</keyword>
<keyword evidence="11" id="KW-1185">Reference proteome</keyword>
<evidence type="ECO:0000313" key="12">
    <source>
        <dbReference type="WBParaSite" id="HCON_00076800-00001"/>
    </source>
</evidence>
<organism evidence="11 12">
    <name type="scientific">Haemonchus contortus</name>
    <name type="common">Barber pole worm</name>
    <dbReference type="NCBI Taxonomy" id="6289"/>
    <lineage>
        <taxon>Eukaryota</taxon>
        <taxon>Metazoa</taxon>
        <taxon>Ecdysozoa</taxon>
        <taxon>Nematoda</taxon>
        <taxon>Chromadorea</taxon>
        <taxon>Rhabditida</taxon>
        <taxon>Rhabditina</taxon>
        <taxon>Rhabditomorpha</taxon>
        <taxon>Strongyloidea</taxon>
        <taxon>Trichostrongylidae</taxon>
        <taxon>Haemonchus</taxon>
    </lineage>
</organism>
<keyword evidence="6" id="KW-0695">RNA-directed DNA polymerase</keyword>
<protein>
    <submittedName>
        <fullName evidence="12">DUF1758 domain-containing protein</fullName>
    </submittedName>
</protein>
<evidence type="ECO:0000256" key="4">
    <source>
        <dbReference type="ARBA" id="ARBA00022759"/>
    </source>
</evidence>
<dbReference type="GO" id="GO:0042575">
    <property type="term" value="C:DNA polymerase complex"/>
    <property type="evidence" value="ECO:0007669"/>
    <property type="project" value="UniProtKB-ARBA"/>
</dbReference>
<dbReference type="InterPro" id="IPR009878">
    <property type="entry name" value="Phlebovirus_G2_fusion"/>
</dbReference>
<feature type="transmembrane region" description="Helical" evidence="8">
    <location>
        <begin position="1604"/>
        <end position="1627"/>
    </location>
</feature>
<dbReference type="InterPro" id="IPR043128">
    <property type="entry name" value="Rev_trsase/Diguanyl_cyclase"/>
</dbReference>
<dbReference type="SUPFAM" id="SSF56672">
    <property type="entry name" value="DNA/RNA polymerases"/>
    <property type="match status" value="1"/>
</dbReference>
<keyword evidence="8" id="KW-0812">Transmembrane</keyword>
<evidence type="ECO:0000259" key="9">
    <source>
        <dbReference type="PROSITE" id="PS50175"/>
    </source>
</evidence>
<evidence type="ECO:0000256" key="8">
    <source>
        <dbReference type="SAM" id="Phobius"/>
    </source>
</evidence>
<evidence type="ECO:0000313" key="11">
    <source>
        <dbReference type="Proteomes" id="UP000025227"/>
    </source>
</evidence>
<feature type="compositionally biased region" description="Acidic residues" evidence="7">
    <location>
        <begin position="2017"/>
        <end position="2065"/>
    </location>
</feature>
<dbReference type="WBParaSite" id="HCON_00076800-00001">
    <property type="protein sequence ID" value="HCON_00076800-00001"/>
    <property type="gene ID" value="HCON_00076800"/>
</dbReference>
<dbReference type="Gene3D" id="2.60.98.50">
    <property type="match status" value="1"/>
</dbReference>
<dbReference type="GO" id="GO:0003676">
    <property type="term" value="F:nucleic acid binding"/>
    <property type="evidence" value="ECO:0007669"/>
    <property type="project" value="InterPro"/>
</dbReference>
<dbReference type="InterPro" id="IPR001995">
    <property type="entry name" value="Peptidase_A2_cat"/>
</dbReference>
<evidence type="ECO:0000256" key="1">
    <source>
        <dbReference type="ARBA" id="ARBA00022679"/>
    </source>
</evidence>
<dbReference type="GO" id="GO:0006508">
    <property type="term" value="P:proteolysis"/>
    <property type="evidence" value="ECO:0007669"/>
    <property type="project" value="InterPro"/>
</dbReference>
<evidence type="ECO:0000256" key="7">
    <source>
        <dbReference type="SAM" id="MobiDB-lite"/>
    </source>
</evidence>
<dbReference type="InterPro" id="IPR008737">
    <property type="entry name" value="DUF1758"/>
</dbReference>
<accession>A0A7I4YDU8</accession>
<dbReference type="Pfam" id="PF05585">
    <property type="entry name" value="DUF1758"/>
    <property type="match status" value="1"/>
</dbReference>
<dbReference type="InterPro" id="IPR040676">
    <property type="entry name" value="DUF5641"/>
</dbReference>
<feature type="region of interest" description="Disordered" evidence="7">
    <location>
        <begin position="1"/>
        <end position="21"/>
    </location>
</feature>
<dbReference type="CDD" id="cd01644">
    <property type="entry name" value="RT_pepA17"/>
    <property type="match status" value="1"/>
</dbReference>
<feature type="compositionally biased region" description="Basic and acidic residues" evidence="7">
    <location>
        <begin position="1974"/>
        <end position="1998"/>
    </location>
</feature>
<dbReference type="Gene3D" id="3.30.420.10">
    <property type="entry name" value="Ribonuclease H-like superfamily/Ribonuclease H"/>
    <property type="match status" value="1"/>
</dbReference>
<keyword evidence="4" id="KW-0255">Endonuclease</keyword>
<sequence>MDCPSEPPNALQVEDASPETGTVLASSHYGEASSEYPDTPEPTANNVLLLTGVAQVRDTQRNQWKNVEILLDTGADESFITDTLANELGLERTTTKIFHVYTFGTEQPTRIACNLTTLGLWDRTGIKHNMRLHTLPVITKANKSARLSTEDLAFIKQRQIPLSKAHHEGTSKPQILIGCDQLWSLLDVSHPRYTLPSGLHLIPSKLGYLLTGKQSANELQEGTQKLFDGEIKVKPATVNTFVNFEMDSEEDIDRWDKYWAMDSAGICEFTGTKNAEKNAINEEVARFFEETIEKRPDGYYIRFPFKKNHPPLPSNRAIAMKRLHSVFHMLQKTPQLLQDYNNIIVSQQELGIIEPISEKSSGEGSLVHYIPHQPVITPQKETTKLRIVFDASAHFKDCPSLNDILHQGPLILPELYAMLLRFRVAPYVVISDVEKAFLQVRLQEIDRDVTRFLWVRDISTPLDDSNIIAYRFTRVTFGLNVSPYLLGGTIHHHLRCAVSDADLAKEIRENLYVDNLILSGETPEEVAKKSLTARKLFSEMGMNLREFTSNDLSLRNKLPEEACSTPSPKKVLGILWDAQDDSLIMRCSLPPSNTITKRLVARQIASIYDPFGWLVPLITPAKRFQQDLWRQRIQWDTELPSDTRRKWETITNNINGFSRSFPRRFCASSDRLNLAVFADASEIALATCAYLFNSSTSTLVMAKSKLPSIKAKTTIPKLEMNAVTMAMRLTHSIVRALNSQQSACPKTVYVFSDSQIALNWLSSPKCTNVGVLVENRVREIREIVRYLSEKESVNAIFGYVHTSQNPADAGTRGLDKQQISDSDWWAGPVFLRAPINAWPVEFYPSVMAHDPTQDEAANQDTAHITAAYTTTTATSELLDWNRFSSFLAGTRVTALVLRFVKKILRPLGKIRKKVLNKIPELKHISDTSNSLSSVELEAAKKVLFRDHQFVHLTKEYRKSMENTLRLYEDEQRIWRSRGRLKYSALPDSAKTPIFIVPNTLLAQRLIQEAHGNYHRGIEHTIATIREQYWIPKLRQQVRKLVTHCIPCRKFNALPYRYPDTPDLPSRRVVRSHPFQHTGLDFFDLPSCHENGGNQKLYGCIFTCTTTRLIHLEVIRSLGTEEFMNALRRFIARRGLPESVTCDNAPTFILSAAILDNQLNELHEELQRSIANKGIKWNHITPYAPWQGGLYERLIKSIKHALYKALTGARQRSFDEIHTTVIEIEACLNSRPLTYQSSTQEDFTSVRPIDFLQRDIVVKFPEIETAENDDPLYLPSDARRTLQNRQQVIEAIQSSIKETEKFWRIWQEQYLTSLREIQKKLPTNSRLGQNIPAVGDVVLVSDPVLPRHEWRMARITNIKKGGDGKIREVELRTSNRRTIRRPVNLLIPLEVQETAERSGSQTTSSTEPQNPEAVHSPVRGTTHYDLRRRRPVHYAESNTCTSAMTFPKTSRNSKWFLFYMMILSLFGHTLGKESPSVQLSCTEKGIRVNSTAPLAFEVCADMTCKMEHSDGTPQIIRFPPEVTLHDHKVVLKWHANGQLAVIETTCEGLDFCANVDCWVCTSTFLNPECRPHGAIFVLVLTLYGILGLIYALLYVPVVIGKPLRLLLAGGVSLVRCLLYAVCQLLLKLVQKLRIRSRSSLNARLTAALAIIASLCSMVQPAFSCQEVNLLEHHATVCTNKDGKELCSVRLTEVLKLNTFTQHACLRLVSNSTLVANVKIRWKGLYLRCEEETEYYTRSTTIHVVDSKRCPYMGSCSGEKCASINSTSMIPELESGNSYPGRTDCFESCGGWGCDCASFSSGCLFFRLFVKPNNPTIYRIFRCLRWTEEVKVEIIIEDLYSNEGRYWYVAQLVPNVPVNFETVQITMTSLTMPPTPQLNSAFITNGYDTAVWTSTITPNLLCESQSAAETLNCTFSENYHLQTLTSLHDTLANLRLNVQNMKDQETLAFENYVRSTLSKLEQLTMEVKTIVVESALSRERNPDPPEHDNVGEREGIQRIQEEDDIIERNANFMEGIEEPEEGAEEGDWEPAEPEEVAEEGDWEPAEPEEAGEEEEGEPVGAEEDPVDDFPNGLMEEDDEAISRIQRELRNTEQAILDFDRMLRHLEVERLCPPRRYDQGHINKAHERFMRCVFCEAVGHHYSDSCTVVRDVASRNQLIESSKRCKQCLEVICARGLACKKNLTICFYCRRRGHHSALCEFPDYCDTIRSRKANAHEARRRSFAKLLRLREELASLENHP</sequence>
<dbReference type="Gene3D" id="3.10.10.10">
    <property type="entry name" value="HIV Type 1 Reverse Transcriptase, subunit A, domain 1"/>
    <property type="match status" value="1"/>
</dbReference>
<keyword evidence="1" id="KW-0808">Transferase</keyword>
<dbReference type="Pfam" id="PF17921">
    <property type="entry name" value="Integrase_H2C2"/>
    <property type="match status" value="1"/>
</dbReference>
<proteinExistence type="predicted"/>
<dbReference type="Gene3D" id="3.30.70.270">
    <property type="match status" value="1"/>
</dbReference>
<dbReference type="InterPro" id="IPR043502">
    <property type="entry name" value="DNA/RNA_pol_sf"/>
</dbReference>
<dbReference type="InterPro" id="IPR008042">
    <property type="entry name" value="Retrotrans_Pao"/>
</dbReference>
<keyword evidence="2" id="KW-0548">Nucleotidyltransferase</keyword>
<keyword evidence="5" id="KW-0378">Hydrolase</keyword>
<feature type="compositionally biased region" description="Polar residues" evidence="7">
    <location>
        <begin position="1396"/>
        <end position="1408"/>
    </location>
</feature>
<dbReference type="PANTHER" id="PTHR47331">
    <property type="entry name" value="PHD-TYPE DOMAIN-CONTAINING PROTEIN"/>
    <property type="match status" value="1"/>
</dbReference>
<feature type="region of interest" description="Disordered" evidence="7">
    <location>
        <begin position="2017"/>
        <end position="2071"/>
    </location>
</feature>